<feature type="signal peptide" evidence="1">
    <location>
        <begin position="1"/>
        <end position="27"/>
    </location>
</feature>
<name>A0A251YF36_9MICO</name>
<reference evidence="2 3" key="1">
    <citation type="submission" date="2016-08" db="EMBL/GenBank/DDBJ databases">
        <title>Genome sequence of Clavibacter michiganensis spp strain CFBP8017.</title>
        <authorList>
            <person name="Thapa S.P."/>
            <person name="Coaker G."/>
            <person name="Jacques M.-A."/>
        </authorList>
    </citation>
    <scope>NUCLEOTIDE SEQUENCE [LARGE SCALE GENOMIC DNA]</scope>
    <source>
        <strain evidence="2">CFBP8017</strain>
    </source>
</reference>
<dbReference type="Proteomes" id="UP000195011">
    <property type="component" value="Unassembled WGS sequence"/>
</dbReference>
<gene>
    <name evidence="2" type="ORF">BFL36_09500</name>
</gene>
<proteinExistence type="predicted"/>
<protein>
    <recommendedName>
        <fullName evidence="4">Peptidase M11 gametolysin domain-containing protein</fullName>
    </recommendedName>
</protein>
<dbReference type="SUPFAM" id="SSF55486">
    <property type="entry name" value="Metalloproteases ('zincins'), catalytic domain"/>
    <property type="match status" value="1"/>
</dbReference>
<comment type="caution">
    <text evidence="2">The sequence shown here is derived from an EMBL/GenBank/DDBJ whole genome shotgun (WGS) entry which is preliminary data.</text>
</comment>
<sequence>MRITRSTTSCALAVLALAATIASPAAAASRGTTAAPYRVEAAAPKGEPAVEEVTAVLVAPRGIEPDYTPEDVATRLSQVDAYYANETDGRVHIQAASISDWQVPDDASVRCDDFASINAFALQYSGFTPGPDKHLMAMVPNSPSCERFSNASEGEGVNDGGFAFIDDNLPGVLSHELGHNMSLFHASSVQCSQTWDYDEDAMPASCARDEYGNDADLMGKANTLLPFTAGALDRLGLISHRVVPTCGSACRITISTMSSGFDAQRIISWADPGDPAVSWFVQYRDVVDGQEYAQVYDSPWAPTDIRPSGVQLSRTDPLHPEATSIAVRPGDTSVMAQRLLPGDEADLRHGMSVRVVGMDEDAHRATVDVTVPCGAHGTTVEPARSTDSSVPSGAIMQRATGMPPMWGADSTDASDTMPSMAGMDVMSGTASMPGMSQMPAMTAMPGAAARSDADFPGPRWNVARILRLPS</sequence>
<keyword evidence="1" id="KW-0732">Signal</keyword>
<evidence type="ECO:0000313" key="3">
    <source>
        <dbReference type="Proteomes" id="UP000195011"/>
    </source>
</evidence>
<dbReference type="AlphaFoldDB" id="A0A251YF36"/>
<evidence type="ECO:0000256" key="1">
    <source>
        <dbReference type="SAM" id="SignalP"/>
    </source>
</evidence>
<evidence type="ECO:0000313" key="2">
    <source>
        <dbReference type="EMBL" id="OUE22708.1"/>
    </source>
</evidence>
<dbReference type="EMBL" id="MDJY01000044">
    <property type="protein sequence ID" value="OUE22708.1"/>
    <property type="molecule type" value="Genomic_DNA"/>
</dbReference>
<organism evidence="2 3">
    <name type="scientific">Clavibacter michiganensis</name>
    <dbReference type="NCBI Taxonomy" id="28447"/>
    <lineage>
        <taxon>Bacteria</taxon>
        <taxon>Bacillati</taxon>
        <taxon>Actinomycetota</taxon>
        <taxon>Actinomycetes</taxon>
        <taxon>Micrococcales</taxon>
        <taxon>Microbacteriaceae</taxon>
        <taxon>Clavibacter</taxon>
    </lineage>
</organism>
<feature type="chain" id="PRO_5012738829" description="Peptidase M11 gametolysin domain-containing protein" evidence="1">
    <location>
        <begin position="28"/>
        <end position="470"/>
    </location>
</feature>
<dbReference type="RefSeq" id="WP_086517705.1">
    <property type="nucleotide sequence ID" value="NZ_MDJY01000044.1"/>
</dbReference>
<accession>A0A251YF36</accession>
<evidence type="ECO:0008006" key="4">
    <source>
        <dbReference type="Google" id="ProtNLM"/>
    </source>
</evidence>